<evidence type="ECO:0000313" key="5">
    <source>
        <dbReference type="Proteomes" id="UP000317650"/>
    </source>
</evidence>
<dbReference type="AlphaFoldDB" id="A0A4S8J8Y7"/>
<feature type="domain" description="C2H2-type" evidence="3">
    <location>
        <begin position="149"/>
        <end position="176"/>
    </location>
</feature>
<proteinExistence type="predicted"/>
<feature type="region of interest" description="Disordered" evidence="2">
    <location>
        <begin position="1"/>
        <end position="86"/>
    </location>
</feature>
<accession>A0A4S8J8Y7</accession>
<dbReference type="Proteomes" id="UP000317650">
    <property type="component" value="Chromosome 3"/>
</dbReference>
<sequence length="246" mass="26800">MTVTANPEPPVHPGGLAAAGGSAGDDDGDDPSGHKRLKRNNNIDANPVFPEDDDDDDEEAGDEEAGKKPPAPLRRPPRRPEAAGPRQCDICNKIFSSINALHGHMRSHPFRKLHGSATPSSGKLDAEQEVADSLLLLSGQGGATRKRRFICSRCNREFATRQALGGHRASHKSQKGCFEKARELRELTYVVTRCDACMHRWCSLHAQMRGIRLEVLSSKDYPEKLAINFDNATRKAAQCGSISGRG</sequence>
<evidence type="ECO:0000259" key="3">
    <source>
        <dbReference type="PROSITE" id="PS50157"/>
    </source>
</evidence>
<dbReference type="PROSITE" id="PS50157">
    <property type="entry name" value="ZINC_FINGER_C2H2_2"/>
    <property type="match status" value="2"/>
</dbReference>
<dbReference type="PANTHER" id="PTHR47591">
    <property type="entry name" value="ZINC FINGER PROTEIN ZAT2-RELATED"/>
    <property type="match status" value="1"/>
</dbReference>
<dbReference type="SUPFAM" id="SSF57667">
    <property type="entry name" value="beta-beta-alpha zinc fingers"/>
    <property type="match status" value="1"/>
</dbReference>
<dbReference type="InterPro" id="IPR036236">
    <property type="entry name" value="Znf_C2H2_sf"/>
</dbReference>
<keyword evidence="1" id="KW-0479">Metal-binding</keyword>
<dbReference type="InterPro" id="IPR013087">
    <property type="entry name" value="Znf_C2H2_type"/>
</dbReference>
<evidence type="ECO:0000313" key="4">
    <source>
        <dbReference type="EMBL" id="THU57142.1"/>
    </source>
</evidence>
<organism evidence="4 5">
    <name type="scientific">Musa balbisiana</name>
    <name type="common">Banana</name>
    <dbReference type="NCBI Taxonomy" id="52838"/>
    <lineage>
        <taxon>Eukaryota</taxon>
        <taxon>Viridiplantae</taxon>
        <taxon>Streptophyta</taxon>
        <taxon>Embryophyta</taxon>
        <taxon>Tracheophyta</taxon>
        <taxon>Spermatophyta</taxon>
        <taxon>Magnoliopsida</taxon>
        <taxon>Liliopsida</taxon>
        <taxon>Zingiberales</taxon>
        <taxon>Musaceae</taxon>
        <taxon>Musa</taxon>
    </lineage>
</organism>
<gene>
    <name evidence="4" type="ORF">C4D60_Mb03t00400</name>
</gene>
<comment type="caution">
    <text evidence="4">The sequence shown here is derived from an EMBL/GenBank/DDBJ whole genome shotgun (WGS) entry which is preliminary data.</text>
</comment>
<dbReference type="STRING" id="52838.A0A4S8J8Y7"/>
<keyword evidence="1" id="KW-0862">Zinc</keyword>
<dbReference type="GO" id="GO:0008270">
    <property type="term" value="F:zinc ion binding"/>
    <property type="evidence" value="ECO:0007669"/>
    <property type="project" value="UniProtKB-KW"/>
</dbReference>
<dbReference type="SMART" id="SM00355">
    <property type="entry name" value="ZnF_C2H2"/>
    <property type="match status" value="2"/>
</dbReference>
<name>A0A4S8J8Y7_MUSBA</name>
<dbReference type="PANTHER" id="PTHR47591:SF1">
    <property type="entry name" value="ZINC FINGER PROTEIN ZAT2-RELATED"/>
    <property type="match status" value="1"/>
</dbReference>
<evidence type="ECO:0000256" key="2">
    <source>
        <dbReference type="SAM" id="MobiDB-lite"/>
    </source>
</evidence>
<evidence type="ECO:0000256" key="1">
    <source>
        <dbReference type="PROSITE-ProRule" id="PRU00042"/>
    </source>
</evidence>
<dbReference type="EMBL" id="PYDT01000006">
    <property type="protein sequence ID" value="THU57142.1"/>
    <property type="molecule type" value="Genomic_DNA"/>
</dbReference>
<dbReference type="Pfam" id="PF13912">
    <property type="entry name" value="zf-C2H2_6"/>
    <property type="match status" value="2"/>
</dbReference>
<keyword evidence="1" id="KW-0863">Zinc-finger</keyword>
<reference evidence="4 5" key="1">
    <citation type="journal article" date="2019" name="Nat. Plants">
        <title>Genome sequencing of Musa balbisiana reveals subgenome evolution and function divergence in polyploid bananas.</title>
        <authorList>
            <person name="Yao X."/>
        </authorList>
    </citation>
    <scope>NUCLEOTIDE SEQUENCE [LARGE SCALE GENOMIC DNA]</scope>
    <source>
        <strain evidence="5">cv. DH-PKW</strain>
        <tissue evidence="4">Leaves</tissue>
    </source>
</reference>
<dbReference type="Gene3D" id="3.30.160.60">
    <property type="entry name" value="Classic Zinc Finger"/>
    <property type="match status" value="1"/>
</dbReference>
<dbReference type="PROSITE" id="PS00028">
    <property type="entry name" value="ZINC_FINGER_C2H2_1"/>
    <property type="match status" value="2"/>
</dbReference>
<feature type="domain" description="C2H2-type" evidence="3">
    <location>
        <begin position="86"/>
        <end position="113"/>
    </location>
</feature>
<keyword evidence="5" id="KW-1185">Reference proteome</keyword>
<feature type="compositionally biased region" description="Acidic residues" evidence="2">
    <location>
        <begin position="50"/>
        <end position="63"/>
    </location>
</feature>
<protein>
    <recommendedName>
        <fullName evidence="3">C2H2-type domain-containing protein</fullName>
    </recommendedName>
</protein>